<dbReference type="PANTHER" id="PTHR37049">
    <property type="entry name" value="PEPTIDASE S41 FAMILY PROTEIN"/>
    <property type="match status" value="1"/>
</dbReference>
<reference evidence="3" key="2">
    <citation type="submission" date="2010-07" db="EMBL/GenBank/DDBJ databases">
        <authorList>
            <consortium name="The Broad Institute Genome Sequencing Platform"/>
            <consortium name="Broad Institute Genome Sequencing Center for Infectious Disease"/>
            <person name="Ma L.-J."/>
            <person name="Dead R."/>
            <person name="Young S."/>
            <person name="Zeng Q."/>
            <person name="Koehrsen M."/>
            <person name="Alvarado L."/>
            <person name="Berlin A."/>
            <person name="Chapman S.B."/>
            <person name="Chen Z."/>
            <person name="Freedman E."/>
            <person name="Gellesch M."/>
            <person name="Goldberg J."/>
            <person name="Griggs A."/>
            <person name="Gujja S."/>
            <person name="Heilman E.R."/>
            <person name="Heiman D."/>
            <person name="Hepburn T."/>
            <person name="Howarth C."/>
            <person name="Jen D."/>
            <person name="Larson L."/>
            <person name="Mehta T."/>
            <person name="Neiman D."/>
            <person name="Pearson M."/>
            <person name="Roberts A."/>
            <person name="Saif S."/>
            <person name="Shea T."/>
            <person name="Shenoy N."/>
            <person name="Sisk P."/>
            <person name="Stolte C."/>
            <person name="Sykes S."/>
            <person name="Walk T."/>
            <person name="White J."/>
            <person name="Yandava C."/>
            <person name="Haas B."/>
            <person name="Nusbaum C."/>
            <person name="Birren B."/>
        </authorList>
    </citation>
    <scope>NUCLEOTIDE SEQUENCE</scope>
    <source>
        <strain evidence="3">R3-111a-1</strain>
    </source>
</reference>
<keyword evidence="5" id="KW-1185">Reference proteome</keyword>
<organism evidence="3">
    <name type="scientific">Gaeumannomyces tritici (strain R3-111a-1)</name>
    <name type="common">Wheat and barley take-all root rot fungus</name>
    <name type="synonym">Gaeumannomyces graminis var. tritici</name>
    <dbReference type="NCBI Taxonomy" id="644352"/>
    <lineage>
        <taxon>Eukaryota</taxon>
        <taxon>Fungi</taxon>
        <taxon>Dikarya</taxon>
        <taxon>Ascomycota</taxon>
        <taxon>Pezizomycotina</taxon>
        <taxon>Sordariomycetes</taxon>
        <taxon>Sordariomycetidae</taxon>
        <taxon>Magnaporthales</taxon>
        <taxon>Magnaporthaceae</taxon>
        <taxon>Gaeumannomyces</taxon>
    </lineage>
</organism>
<dbReference type="SUPFAM" id="SSF52096">
    <property type="entry name" value="ClpP/crotonase"/>
    <property type="match status" value="1"/>
</dbReference>
<dbReference type="GeneID" id="20349451"/>
<name>J3P652_GAET3</name>
<dbReference type="AlphaFoldDB" id="J3P652"/>
<dbReference type="InterPro" id="IPR052766">
    <property type="entry name" value="S41A_metabolite_peptidase"/>
</dbReference>
<evidence type="ECO:0000259" key="2">
    <source>
        <dbReference type="Pfam" id="PF03572"/>
    </source>
</evidence>
<dbReference type="eggNOG" id="ENOG502S18W">
    <property type="taxonomic scope" value="Eukaryota"/>
</dbReference>
<dbReference type="PANTHER" id="PTHR37049:SF4">
    <property type="entry name" value="RHODANESE DOMAIN-CONTAINING PROTEIN"/>
    <property type="match status" value="1"/>
</dbReference>
<dbReference type="InterPro" id="IPR029045">
    <property type="entry name" value="ClpP/crotonase-like_dom_sf"/>
</dbReference>
<feature type="domain" description="Tail specific protease" evidence="2">
    <location>
        <begin position="257"/>
        <end position="485"/>
    </location>
</feature>
<dbReference type="RefSeq" id="XP_009225099.1">
    <property type="nucleotide sequence ID" value="XM_009226835.1"/>
</dbReference>
<dbReference type="STRING" id="644352.J3P652"/>
<dbReference type="EMBL" id="GL385399">
    <property type="protein sequence ID" value="EJT72125.1"/>
    <property type="molecule type" value="Genomic_DNA"/>
</dbReference>
<dbReference type="Gene3D" id="3.90.226.10">
    <property type="entry name" value="2-enoyl-CoA Hydratase, Chain A, domain 1"/>
    <property type="match status" value="1"/>
</dbReference>
<reference evidence="4" key="4">
    <citation type="journal article" date="2015" name="G3 (Bethesda)">
        <title>Genome sequences of three phytopathogenic species of the Magnaporthaceae family of fungi.</title>
        <authorList>
            <person name="Okagaki L.H."/>
            <person name="Nunes C.C."/>
            <person name="Sailsbery J."/>
            <person name="Clay B."/>
            <person name="Brown D."/>
            <person name="John T."/>
            <person name="Oh Y."/>
            <person name="Young N."/>
            <person name="Fitzgerald M."/>
            <person name="Haas B.J."/>
            <person name="Zeng Q."/>
            <person name="Young S."/>
            <person name="Adiconis X."/>
            <person name="Fan L."/>
            <person name="Levin J.Z."/>
            <person name="Mitchell T.K."/>
            <person name="Okubara P.A."/>
            <person name="Farman M.L."/>
            <person name="Kohn L.M."/>
            <person name="Birren B."/>
            <person name="Ma L.-J."/>
            <person name="Dean R.A."/>
        </authorList>
    </citation>
    <scope>NUCLEOTIDE SEQUENCE</scope>
    <source>
        <strain evidence="4">R3-111a-1</strain>
    </source>
</reference>
<dbReference type="Proteomes" id="UP000006039">
    <property type="component" value="Unassembled WGS sequence"/>
</dbReference>
<reference evidence="3" key="3">
    <citation type="submission" date="2010-09" db="EMBL/GenBank/DDBJ databases">
        <title>Annotation of Gaeumannomyces graminis var. tritici R3-111a-1.</title>
        <authorList>
            <consortium name="The Broad Institute Genome Sequencing Platform"/>
            <person name="Ma L.-J."/>
            <person name="Dead R."/>
            <person name="Young S.K."/>
            <person name="Zeng Q."/>
            <person name="Gargeya S."/>
            <person name="Fitzgerald M."/>
            <person name="Haas B."/>
            <person name="Abouelleil A."/>
            <person name="Alvarado L."/>
            <person name="Arachchi H.M."/>
            <person name="Berlin A."/>
            <person name="Brown A."/>
            <person name="Chapman S.B."/>
            <person name="Chen Z."/>
            <person name="Dunbar C."/>
            <person name="Freedman E."/>
            <person name="Gearin G."/>
            <person name="Gellesch M."/>
            <person name="Goldberg J."/>
            <person name="Griggs A."/>
            <person name="Gujja S."/>
            <person name="Heiman D."/>
            <person name="Howarth C."/>
            <person name="Larson L."/>
            <person name="Lui A."/>
            <person name="MacDonald P.J.P."/>
            <person name="Mehta T."/>
            <person name="Montmayeur A."/>
            <person name="Murphy C."/>
            <person name="Neiman D."/>
            <person name="Pearson M."/>
            <person name="Priest M."/>
            <person name="Roberts A."/>
            <person name="Saif S."/>
            <person name="Shea T."/>
            <person name="Shenoy N."/>
            <person name="Sisk P."/>
            <person name="Stolte C."/>
            <person name="Sykes S."/>
            <person name="Yandava C."/>
            <person name="Wortman J."/>
            <person name="Nusbaum C."/>
            <person name="Birren B."/>
        </authorList>
    </citation>
    <scope>NUCLEOTIDE SEQUENCE</scope>
    <source>
        <strain evidence="3">R3-111a-1</strain>
    </source>
</reference>
<dbReference type="InterPro" id="IPR005151">
    <property type="entry name" value="Tail-specific_protease"/>
</dbReference>
<dbReference type="OrthoDB" id="3534988at2759"/>
<evidence type="ECO:0000256" key="1">
    <source>
        <dbReference type="SAM" id="SignalP"/>
    </source>
</evidence>
<dbReference type="EnsemblFungi" id="EJT72125">
    <property type="protein sequence ID" value="EJT72125"/>
    <property type="gene ID" value="GGTG_08993"/>
</dbReference>
<evidence type="ECO:0000313" key="4">
    <source>
        <dbReference type="EnsemblFungi" id="EJT72125"/>
    </source>
</evidence>
<reference evidence="5" key="1">
    <citation type="submission" date="2010-07" db="EMBL/GenBank/DDBJ databases">
        <title>The genome sequence of Gaeumannomyces graminis var. tritici strain R3-111a-1.</title>
        <authorList>
            <consortium name="The Broad Institute Genome Sequencing Platform"/>
            <person name="Ma L.-J."/>
            <person name="Dead R."/>
            <person name="Young S."/>
            <person name="Zeng Q."/>
            <person name="Koehrsen M."/>
            <person name="Alvarado L."/>
            <person name="Berlin A."/>
            <person name="Chapman S.B."/>
            <person name="Chen Z."/>
            <person name="Freedman E."/>
            <person name="Gellesch M."/>
            <person name="Goldberg J."/>
            <person name="Griggs A."/>
            <person name="Gujja S."/>
            <person name="Heilman E.R."/>
            <person name="Heiman D."/>
            <person name="Hepburn T."/>
            <person name="Howarth C."/>
            <person name="Jen D."/>
            <person name="Larson L."/>
            <person name="Mehta T."/>
            <person name="Neiman D."/>
            <person name="Pearson M."/>
            <person name="Roberts A."/>
            <person name="Saif S."/>
            <person name="Shea T."/>
            <person name="Shenoy N."/>
            <person name="Sisk P."/>
            <person name="Stolte C."/>
            <person name="Sykes S."/>
            <person name="Walk T."/>
            <person name="White J."/>
            <person name="Yandava C."/>
            <person name="Haas B."/>
            <person name="Nusbaum C."/>
            <person name="Birren B."/>
        </authorList>
    </citation>
    <scope>NUCLEOTIDE SEQUENCE [LARGE SCALE GENOMIC DNA]</scope>
    <source>
        <strain evidence="5">R3-111a-1</strain>
    </source>
</reference>
<dbReference type="Pfam" id="PF03572">
    <property type="entry name" value="Peptidase_S41"/>
    <property type="match status" value="1"/>
</dbReference>
<reference evidence="4" key="5">
    <citation type="submission" date="2018-04" db="UniProtKB">
        <authorList>
            <consortium name="EnsemblFungi"/>
        </authorList>
    </citation>
    <scope>IDENTIFICATION</scope>
    <source>
        <strain evidence="4">R3-111a-1</strain>
    </source>
</reference>
<dbReference type="HOGENOM" id="CLU_014251_0_0_1"/>
<accession>J3P652</accession>
<keyword evidence="1" id="KW-0732">Signal</keyword>
<dbReference type="GO" id="GO:0008236">
    <property type="term" value="F:serine-type peptidase activity"/>
    <property type="evidence" value="ECO:0007669"/>
    <property type="project" value="InterPro"/>
</dbReference>
<evidence type="ECO:0000313" key="5">
    <source>
        <dbReference type="Proteomes" id="UP000006039"/>
    </source>
</evidence>
<proteinExistence type="predicted"/>
<dbReference type="GO" id="GO:0006508">
    <property type="term" value="P:proteolysis"/>
    <property type="evidence" value="ECO:0007669"/>
    <property type="project" value="InterPro"/>
</dbReference>
<protein>
    <submittedName>
        <fullName evidence="3">Peptidase S41 family protein</fullName>
    </submittedName>
</protein>
<feature type="signal peptide" evidence="1">
    <location>
        <begin position="1"/>
        <end position="17"/>
    </location>
</feature>
<gene>
    <name evidence="4" type="primary">20349451</name>
    <name evidence="3" type="ORF">GGTG_08993</name>
</gene>
<sequence length="633" mass="67082">MKSSAVALGLLLGTASAVPAPSAGGEPCEKIAPAAAEYIAANPDAPSPRVRARMAWECRYTSEFDFQMAIVELLYTAHDGHFYYRPDALKTFSFRNGMAAGIVSVSRDGQEAPMLYHEGSPVIAASLAYPGPTPTMAYEDGTIKTSENMAILRTGINLTGIRNGEDFDQRWCTPDASLAEMSDVALEPSDKPSPAMPDEPSVTTMYVKPSDKNSPKIKKDLPPPAPTIEGYPYPVVRDDGANITAGYFLNGTGYDKVAVLSVLAFSADSEYEGDYLDNFQQTVERFLAKCKDAGKEKLVINVSSNGGGYVVAGYDQFAQLFPNVTMFQANNIGLTDSMVNIARVGTLVLDKTPNATDVYRSPNERAALSVLENSEIMGNLVPESVYGPDGRDFSTVEDILAPVSLKGDYFSAYQKTPLNDTSSSFNLTGTGSRSNPPPAVFAPEDVVLLTDGTCGSTCTLMAYLLIKQAGVRATVVGGRPRGGVMQSVAGVEGAQVYRMDGVSVLGAAYALTRASRPGSAGGVNAKNASGTGDAQTPRQFLYQAANCRVWYTPRSVMDPDVNWKTAVDATWGDSDGLCVDNSIVPLDETAGPQPMDPLFQLSVERKAADAAGSRASWATGVVAVGAALAVLVI</sequence>
<evidence type="ECO:0000313" key="3">
    <source>
        <dbReference type="EMBL" id="EJT72125.1"/>
    </source>
</evidence>
<feature type="chain" id="PRO_5015094982" evidence="1">
    <location>
        <begin position="18"/>
        <end position="633"/>
    </location>
</feature>
<dbReference type="VEuPathDB" id="FungiDB:GGTG_08993"/>